<evidence type="ECO:0000259" key="1">
    <source>
        <dbReference type="Pfam" id="PF06985"/>
    </source>
</evidence>
<dbReference type="PANTHER" id="PTHR24148">
    <property type="entry name" value="ANKYRIN REPEAT DOMAIN-CONTAINING PROTEIN 39 HOMOLOG-RELATED"/>
    <property type="match status" value="1"/>
</dbReference>
<comment type="caution">
    <text evidence="2">The sequence shown here is derived from an EMBL/GenBank/DDBJ whole genome shotgun (WGS) entry which is preliminary data.</text>
</comment>
<reference evidence="2 3" key="1">
    <citation type="submission" date="2024-02" db="EMBL/GenBank/DDBJ databases">
        <title>De novo assembly and annotation of 12 fungi associated with fruit tree decline syndrome in Ontario, Canada.</title>
        <authorList>
            <person name="Sulman M."/>
            <person name="Ellouze W."/>
            <person name="Ilyukhin E."/>
        </authorList>
    </citation>
    <scope>NUCLEOTIDE SEQUENCE [LARGE SCALE GENOMIC DNA]</scope>
    <source>
        <strain evidence="2 3">M42-189</strain>
    </source>
</reference>
<name>A0ABR3RGE5_9PLEO</name>
<proteinExistence type="predicted"/>
<dbReference type="Pfam" id="PF26639">
    <property type="entry name" value="Het-6_barrel"/>
    <property type="match status" value="1"/>
</dbReference>
<dbReference type="EMBL" id="JAKJXO020000006">
    <property type="protein sequence ID" value="KAL1603519.1"/>
    <property type="molecule type" value="Genomic_DNA"/>
</dbReference>
<dbReference type="InterPro" id="IPR010730">
    <property type="entry name" value="HET"/>
</dbReference>
<accession>A0ABR3RGE5</accession>
<evidence type="ECO:0000313" key="2">
    <source>
        <dbReference type="EMBL" id="KAL1603519.1"/>
    </source>
</evidence>
<evidence type="ECO:0000313" key="3">
    <source>
        <dbReference type="Proteomes" id="UP001521785"/>
    </source>
</evidence>
<dbReference type="InterPro" id="IPR052895">
    <property type="entry name" value="HetReg/Transcr_Mod"/>
</dbReference>
<organism evidence="2 3">
    <name type="scientific">Paraconiothyrium brasiliense</name>
    <dbReference type="NCBI Taxonomy" id="300254"/>
    <lineage>
        <taxon>Eukaryota</taxon>
        <taxon>Fungi</taxon>
        <taxon>Dikarya</taxon>
        <taxon>Ascomycota</taxon>
        <taxon>Pezizomycotina</taxon>
        <taxon>Dothideomycetes</taxon>
        <taxon>Pleosporomycetidae</taxon>
        <taxon>Pleosporales</taxon>
        <taxon>Massarineae</taxon>
        <taxon>Didymosphaeriaceae</taxon>
        <taxon>Paraconiothyrium</taxon>
    </lineage>
</organism>
<sequence>MTSKKYEYEPLRSKEIRLLHLSKADNGEPTFRLYRETLDDNLKYEAISYTWGSSVRGNVIYHADTGQGAFVTANCERVLRSLLATGNNRIWIDGLCINQDDVTERSQQVRLMGRIFRNANRTIAYIGEHDEHSRAVIAWADSPTSHWSTILEDKVSFKDHLHALQLLSRPFFRRTWVIQEVLLSTNLAITIGLEELNFDMLSMWDFKIFSTQRSPAKGVLTLKTEFSRGDNMQSYKKWAQSIMHQPKRLPQMNRLWKTPASALNLITATNLLNPGYLFDLLCATAAYDCTDPRDKIFALVSLFERGLPEALQPNYSCSVEELYTNVSAFLLTYGVARVLSAATYDEKGGLPSWAVDWRCKLHEDAFDRSVGAFAASSSAGFDSFRETNIRVCDKRAIKVRGLRLTQVSTCPRDVGQAAVHKDLTDMRELDADELLRWDRALSGARPPDQYLQYGSADGTTALVPKETQRGDWICVLLGFTVPFVLRPCPADEWKLVGECYVQNYMKGEAVQSVEKHHVHDPELIDPLVDFVLI</sequence>
<dbReference type="Proteomes" id="UP001521785">
    <property type="component" value="Unassembled WGS sequence"/>
</dbReference>
<protein>
    <recommendedName>
        <fullName evidence="1">Heterokaryon incompatibility domain-containing protein</fullName>
    </recommendedName>
</protein>
<dbReference type="PANTHER" id="PTHR24148:SF64">
    <property type="entry name" value="HETEROKARYON INCOMPATIBILITY DOMAIN-CONTAINING PROTEIN"/>
    <property type="match status" value="1"/>
</dbReference>
<dbReference type="Pfam" id="PF06985">
    <property type="entry name" value="HET"/>
    <property type="match status" value="1"/>
</dbReference>
<keyword evidence="3" id="KW-1185">Reference proteome</keyword>
<feature type="domain" description="Heterokaryon incompatibility" evidence="1">
    <location>
        <begin position="44"/>
        <end position="180"/>
    </location>
</feature>
<gene>
    <name evidence="2" type="ORF">SLS60_005107</name>
</gene>